<evidence type="ECO:0000259" key="7">
    <source>
        <dbReference type="Pfam" id="PF10035"/>
    </source>
</evidence>
<dbReference type="InterPro" id="IPR003740">
    <property type="entry name" value="YitT"/>
</dbReference>
<evidence type="ECO:0000256" key="5">
    <source>
        <dbReference type="ARBA" id="ARBA00023136"/>
    </source>
</evidence>
<accession>A0A927CD64</accession>
<evidence type="ECO:0000313" key="9">
    <source>
        <dbReference type="Proteomes" id="UP000639396"/>
    </source>
</evidence>
<evidence type="ECO:0000256" key="3">
    <source>
        <dbReference type="ARBA" id="ARBA00022692"/>
    </source>
</evidence>
<evidence type="ECO:0000313" key="8">
    <source>
        <dbReference type="EMBL" id="MBD2863650.1"/>
    </source>
</evidence>
<keyword evidence="5 6" id="KW-0472">Membrane</keyword>
<dbReference type="PIRSF" id="PIRSF006483">
    <property type="entry name" value="Membrane_protein_YitT"/>
    <property type="match status" value="1"/>
</dbReference>
<keyword evidence="2" id="KW-1003">Cell membrane</keyword>
<keyword evidence="3 6" id="KW-0812">Transmembrane</keyword>
<dbReference type="InterPro" id="IPR015867">
    <property type="entry name" value="N-reg_PII/ATP_PRibTrfase_C"/>
</dbReference>
<reference evidence="8" key="1">
    <citation type="submission" date="2020-09" db="EMBL/GenBank/DDBJ databases">
        <title>A novel bacterium of genus Paenibacillus, isolated from South China Sea.</title>
        <authorList>
            <person name="Huang H."/>
            <person name="Mo K."/>
            <person name="Hu Y."/>
        </authorList>
    </citation>
    <scope>NUCLEOTIDE SEQUENCE</scope>
    <source>
        <strain evidence="8">IB182363</strain>
    </source>
</reference>
<dbReference type="GO" id="GO:0005886">
    <property type="term" value="C:plasma membrane"/>
    <property type="evidence" value="ECO:0007669"/>
    <property type="project" value="UniProtKB-SubCell"/>
</dbReference>
<dbReference type="InterPro" id="IPR051461">
    <property type="entry name" value="UPF0750_membrane"/>
</dbReference>
<feature type="transmembrane region" description="Helical" evidence="6">
    <location>
        <begin position="184"/>
        <end position="204"/>
    </location>
</feature>
<keyword evidence="4 6" id="KW-1133">Transmembrane helix</keyword>
<comment type="caution">
    <text evidence="8">The sequence shown here is derived from an EMBL/GenBank/DDBJ whole genome shotgun (WGS) entry which is preliminary data.</text>
</comment>
<feature type="transmembrane region" description="Helical" evidence="6">
    <location>
        <begin position="75"/>
        <end position="105"/>
    </location>
</feature>
<dbReference type="CDD" id="cd16380">
    <property type="entry name" value="YitT_C"/>
    <property type="match status" value="1"/>
</dbReference>
<dbReference type="PANTHER" id="PTHR33545:SF9">
    <property type="entry name" value="UPF0750 MEMBRANE PROTEIN YITE"/>
    <property type="match status" value="1"/>
</dbReference>
<keyword evidence="9" id="KW-1185">Reference proteome</keyword>
<dbReference type="Pfam" id="PF10035">
    <property type="entry name" value="DUF2179"/>
    <property type="match status" value="1"/>
</dbReference>
<dbReference type="Gene3D" id="3.30.70.120">
    <property type="match status" value="1"/>
</dbReference>
<dbReference type="PANTHER" id="PTHR33545">
    <property type="entry name" value="UPF0750 MEMBRANE PROTEIN YITT-RELATED"/>
    <property type="match status" value="1"/>
</dbReference>
<proteinExistence type="predicted"/>
<dbReference type="Proteomes" id="UP000639396">
    <property type="component" value="Unassembled WGS sequence"/>
</dbReference>
<feature type="transmembrane region" description="Helical" evidence="6">
    <location>
        <begin position="45"/>
        <end position="63"/>
    </location>
</feature>
<feature type="transmembrane region" description="Helical" evidence="6">
    <location>
        <begin position="117"/>
        <end position="135"/>
    </location>
</feature>
<comment type="subcellular location">
    <subcellularLocation>
        <location evidence="1">Cell membrane</location>
        <topology evidence="1">Multi-pass membrane protein</topology>
    </subcellularLocation>
</comment>
<organism evidence="8 9">
    <name type="scientific">Paenibacillus oceani</name>
    <dbReference type="NCBI Taxonomy" id="2772510"/>
    <lineage>
        <taxon>Bacteria</taxon>
        <taxon>Bacillati</taxon>
        <taxon>Bacillota</taxon>
        <taxon>Bacilli</taxon>
        <taxon>Bacillales</taxon>
        <taxon>Paenibacillaceae</taxon>
        <taxon>Paenibacillus</taxon>
    </lineage>
</organism>
<sequence>MPMRRKQPAIRIGSPLHHTIEYILLLTGCLIIALSFNMFLNPNRIASGGVAGISTIIQHLFGIEPAIMQWVLNIPLFMLGLLFLGGQFGLKTAVASIVLPLFVLLSRDIGPLTTDPLLATIYGGIGIGAGLGIVFRGRGSTGGLDSAAQLIHKWTGIGYGIAVAMLDGAVIVTAGIVFSPEKALLALIGLFVTTKTIDVVQIGFRYSKVAFIMTKETEAIREAVLFELDRGLTVLAGRGGYTGEDRPTLMVVVSQTEETRLKTLVKAVDPAAFVILADASEVLGEGFKLHG</sequence>
<gene>
    <name evidence="8" type="ORF">IDH45_16785</name>
</gene>
<evidence type="ECO:0000256" key="1">
    <source>
        <dbReference type="ARBA" id="ARBA00004651"/>
    </source>
</evidence>
<feature type="transmembrane region" description="Helical" evidence="6">
    <location>
        <begin position="156"/>
        <end position="178"/>
    </location>
</feature>
<dbReference type="EMBL" id="JACXJA010000021">
    <property type="protein sequence ID" value="MBD2863650.1"/>
    <property type="molecule type" value="Genomic_DNA"/>
</dbReference>
<feature type="domain" description="DUF2179" evidence="7">
    <location>
        <begin position="230"/>
        <end position="284"/>
    </location>
</feature>
<evidence type="ECO:0000256" key="2">
    <source>
        <dbReference type="ARBA" id="ARBA00022475"/>
    </source>
</evidence>
<dbReference type="Pfam" id="PF02588">
    <property type="entry name" value="YitT_membrane"/>
    <property type="match status" value="1"/>
</dbReference>
<name>A0A927CD64_9BACL</name>
<evidence type="ECO:0000256" key="4">
    <source>
        <dbReference type="ARBA" id="ARBA00022989"/>
    </source>
</evidence>
<protein>
    <submittedName>
        <fullName evidence="8">YitT family protein</fullName>
    </submittedName>
</protein>
<dbReference type="InterPro" id="IPR019264">
    <property type="entry name" value="DUF2179"/>
</dbReference>
<feature type="transmembrane region" description="Helical" evidence="6">
    <location>
        <begin position="20"/>
        <end position="39"/>
    </location>
</feature>
<evidence type="ECO:0000256" key="6">
    <source>
        <dbReference type="SAM" id="Phobius"/>
    </source>
</evidence>
<dbReference type="AlphaFoldDB" id="A0A927CD64"/>